<reference evidence="1 2" key="1">
    <citation type="submission" date="2013-10" db="EMBL/GenBank/DDBJ databases">
        <title>Antibiotic resistance diversity of beta-lactamase producers in the General Hospital Vienna.</title>
        <authorList>
            <person name="Barisic I."/>
            <person name="Mitteregger D."/>
            <person name="Hirschl A.M."/>
            <person name="Noehammer C."/>
            <person name="Wiesinger-Mayr H."/>
        </authorList>
    </citation>
    <scope>NUCLEOTIDE SEQUENCE [LARGE SCALE GENOMIC DNA]</scope>
    <source>
        <strain evidence="1 2">ISC11</strain>
    </source>
</reference>
<accession>A0A7G2IPR8</accession>
<sequence length="48" mass="5615">MPVITPALTVHLQWHKCDNQSVDFYLQRFRKNQRAGCKKSIKMAKAII</sequence>
<proteinExistence type="predicted"/>
<dbReference type="Proteomes" id="UP000019194">
    <property type="component" value="Unassembled WGS sequence"/>
</dbReference>
<evidence type="ECO:0000313" key="2">
    <source>
        <dbReference type="Proteomes" id="UP000019194"/>
    </source>
</evidence>
<evidence type="ECO:0000313" key="1">
    <source>
        <dbReference type="EMBL" id="CDL38089.1"/>
    </source>
</evidence>
<dbReference type="EMBL" id="CBWP010000037">
    <property type="protein sequence ID" value="CDL38089.1"/>
    <property type="molecule type" value="Genomic_DNA"/>
</dbReference>
<organism evidence="1 2">
    <name type="scientific">Citrobacter freundii</name>
    <dbReference type="NCBI Taxonomy" id="546"/>
    <lineage>
        <taxon>Bacteria</taxon>
        <taxon>Pseudomonadati</taxon>
        <taxon>Pseudomonadota</taxon>
        <taxon>Gammaproteobacteria</taxon>
        <taxon>Enterobacterales</taxon>
        <taxon>Enterobacteriaceae</taxon>
        <taxon>Citrobacter</taxon>
        <taxon>Citrobacter freundii complex</taxon>
    </lineage>
</organism>
<name>A0A7G2IPR8_CITFR</name>
<comment type="caution">
    <text evidence="1">The sequence shown here is derived from an EMBL/GenBank/DDBJ whole genome shotgun (WGS) entry which is preliminary data.</text>
</comment>
<dbReference type="AlphaFoldDB" id="A0A7G2IPR8"/>
<protein>
    <submittedName>
        <fullName evidence="1">Uncharacterized protein</fullName>
    </submittedName>
</protein>